<dbReference type="SUPFAM" id="SSF51735">
    <property type="entry name" value="NAD(P)-binding Rossmann-fold domains"/>
    <property type="match status" value="1"/>
</dbReference>
<dbReference type="Pfam" id="PF08240">
    <property type="entry name" value="ADH_N"/>
    <property type="match status" value="1"/>
</dbReference>
<reference evidence="9 10" key="1">
    <citation type="submission" date="2014-04" db="EMBL/GenBank/DDBJ databases">
        <title>Evolutionary Origins and Diversification of the Mycorrhizal Mutualists.</title>
        <authorList>
            <consortium name="DOE Joint Genome Institute"/>
            <consortium name="Mycorrhizal Genomics Consortium"/>
            <person name="Kohler A."/>
            <person name="Kuo A."/>
            <person name="Nagy L.G."/>
            <person name="Floudas D."/>
            <person name="Copeland A."/>
            <person name="Barry K.W."/>
            <person name="Cichocki N."/>
            <person name="Veneault-Fourrey C."/>
            <person name="LaButti K."/>
            <person name="Lindquist E.A."/>
            <person name="Lipzen A."/>
            <person name="Lundell T."/>
            <person name="Morin E."/>
            <person name="Murat C."/>
            <person name="Riley R."/>
            <person name="Ohm R."/>
            <person name="Sun H."/>
            <person name="Tunlid A."/>
            <person name="Henrissat B."/>
            <person name="Grigoriev I.V."/>
            <person name="Hibbett D.S."/>
            <person name="Martin F."/>
        </authorList>
    </citation>
    <scope>NUCLEOTIDE SEQUENCE [LARGE SCALE GENOMIC DNA]</scope>
    <source>
        <strain evidence="9 10">Koide BX008</strain>
    </source>
</reference>
<dbReference type="GO" id="GO:0008270">
    <property type="term" value="F:zinc ion binding"/>
    <property type="evidence" value="ECO:0007669"/>
    <property type="project" value="InterPro"/>
</dbReference>
<dbReference type="Pfam" id="PF00107">
    <property type="entry name" value="ADH_zinc_N"/>
    <property type="match status" value="1"/>
</dbReference>
<keyword evidence="4 7" id="KW-0862">Zinc</keyword>
<dbReference type="Proteomes" id="UP000054549">
    <property type="component" value="Unassembled WGS sequence"/>
</dbReference>
<proteinExistence type="inferred from homology"/>
<organism evidence="9 10">
    <name type="scientific">Amanita muscaria (strain Koide BX008)</name>
    <dbReference type="NCBI Taxonomy" id="946122"/>
    <lineage>
        <taxon>Eukaryota</taxon>
        <taxon>Fungi</taxon>
        <taxon>Dikarya</taxon>
        <taxon>Basidiomycota</taxon>
        <taxon>Agaricomycotina</taxon>
        <taxon>Agaricomycetes</taxon>
        <taxon>Agaricomycetidae</taxon>
        <taxon>Agaricales</taxon>
        <taxon>Pluteineae</taxon>
        <taxon>Amanitaceae</taxon>
        <taxon>Amanita</taxon>
    </lineage>
</organism>
<dbReference type="GO" id="GO:0003939">
    <property type="term" value="F:L-iditol 2-dehydrogenase (NAD+) activity"/>
    <property type="evidence" value="ECO:0007669"/>
    <property type="project" value="TreeGrafter"/>
</dbReference>
<accession>A0A0C2WXG3</accession>
<gene>
    <name evidence="9" type="ORF">M378DRAFT_167414</name>
</gene>
<dbReference type="PROSITE" id="PS00059">
    <property type="entry name" value="ADH_ZINC"/>
    <property type="match status" value="1"/>
</dbReference>
<dbReference type="InterPro" id="IPR036291">
    <property type="entry name" value="NAD(P)-bd_dom_sf"/>
</dbReference>
<sequence length="375" mass="40517">MSPVALETTTAVVLRAPKDLVLEDRVLYRPPAGSCQLRVVTTGLCGSDLHYYKHGRNGDFAVRAPLVLGHEAAGVITHVGPEVTNFRSGQRVAIECGIMCRKCDFCLKGRYNLCRNMRFCSSASVYPHQDGTLQTIMNHPAHVLHPIPDNVSFELAALAEPLSVLIHASRRAQIAPGQSVLVFGVGAIGLLACAIAKASRASRVVVIDINQTRLNFAVSNGFATQTFCPTRADPAKTLEDQLRQAKELAQQALSHFGAPQGFDVVFECTGSETAIQMSIYAAIAGGKVMLVGMGARNVMLPLSTAALREVDIHGSFRYCNTYPEALQLLSSGKLHNVEKLVTHRFELEDAAHAFDLLARGQDDRGNVVLKVMIGS</sequence>
<evidence type="ECO:0000259" key="8">
    <source>
        <dbReference type="SMART" id="SM00829"/>
    </source>
</evidence>
<evidence type="ECO:0000313" key="10">
    <source>
        <dbReference type="Proteomes" id="UP000054549"/>
    </source>
</evidence>
<dbReference type="PANTHER" id="PTHR43161:SF25">
    <property type="entry name" value="ALCOHOL DEHYDROGENASE, PUTATIVE (AFU_ORTHOLOGUE AFUA_1G14390)-RELATED"/>
    <property type="match status" value="1"/>
</dbReference>
<dbReference type="InParanoid" id="A0A0C2WXG3"/>
<dbReference type="InterPro" id="IPR002328">
    <property type="entry name" value="ADH_Zn_CS"/>
</dbReference>
<dbReference type="GO" id="GO:0006062">
    <property type="term" value="P:sorbitol catabolic process"/>
    <property type="evidence" value="ECO:0007669"/>
    <property type="project" value="TreeGrafter"/>
</dbReference>
<feature type="domain" description="Enoyl reductase (ER)" evidence="8">
    <location>
        <begin position="15"/>
        <end position="369"/>
    </location>
</feature>
<comment type="cofactor">
    <cofactor evidence="1 7">
        <name>Zn(2+)</name>
        <dbReference type="ChEBI" id="CHEBI:29105"/>
    </cofactor>
</comment>
<evidence type="ECO:0000313" key="9">
    <source>
        <dbReference type="EMBL" id="KIL61058.1"/>
    </source>
</evidence>
<keyword evidence="10" id="KW-1185">Reference proteome</keyword>
<dbReference type="InterPro" id="IPR020843">
    <property type="entry name" value="ER"/>
</dbReference>
<dbReference type="OrthoDB" id="5363962at2759"/>
<evidence type="ECO:0000256" key="3">
    <source>
        <dbReference type="ARBA" id="ARBA00022723"/>
    </source>
</evidence>
<dbReference type="InterPro" id="IPR013149">
    <property type="entry name" value="ADH-like_C"/>
</dbReference>
<dbReference type="FunFam" id="3.40.50.720:FF:000068">
    <property type="entry name" value="Sorbitol dehydrogenase"/>
    <property type="match status" value="1"/>
</dbReference>
<dbReference type="AlphaFoldDB" id="A0A0C2WXG3"/>
<evidence type="ECO:0000256" key="7">
    <source>
        <dbReference type="RuleBase" id="RU361277"/>
    </source>
</evidence>
<evidence type="ECO:0000256" key="6">
    <source>
        <dbReference type="ARBA" id="ARBA00023027"/>
    </source>
</evidence>
<evidence type="ECO:0000256" key="5">
    <source>
        <dbReference type="ARBA" id="ARBA00023002"/>
    </source>
</evidence>
<evidence type="ECO:0000256" key="2">
    <source>
        <dbReference type="ARBA" id="ARBA00008072"/>
    </source>
</evidence>
<dbReference type="EMBL" id="KN818289">
    <property type="protein sequence ID" value="KIL61058.1"/>
    <property type="molecule type" value="Genomic_DNA"/>
</dbReference>
<dbReference type="InterPro" id="IPR013154">
    <property type="entry name" value="ADH-like_N"/>
</dbReference>
<comment type="similarity">
    <text evidence="2 7">Belongs to the zinc-containing alcohol dehydrogenase family.</text>
</comment>
<dbReference type="InterPro" id="IPR011032">
    <property type="entry name" value="GroES-like_sf"/>
</dbReference>
<evidence type="ECO:0000256" key="1">
    <source>
        <dbReference type="ARBA" id="ARBA00001947"/>
    </source>
</evidence>
<dbReference type="SMART" id="SM00829">
    <property type="entry name" value="PKS_ER"/>
    <property type="match status" value="1"/>
</dbReference>
<dbReference type="Gene3D" id="3.40.50.720">
    <property type="entry name" value="NAD(P)-binding Rossmann-like Domain"/>
    <property type="match status" value="1"/>
</dbReference>
<dbReference type="InterPro" id="IPR045306">
    <property type="entry name" value="SDH-like"/>
</dbReference>
<name>A0A0C2WXG3_AMAMK</name>
<dbReference type="PANTHER" id="PTHR43161">
    <property type="entry name" value="SORBITOL DEHYDROGENASE"/>
    <property type="match status" value="1"/>
</dbReference>
<protein>
    <recommendedName>
        <fullName evidence="8">Enoyl reductase (ER) domain-containing protein</fullName>
    </recommendedName>
</protein>
<dbReference type="SUPFAM" id="SSF50129">
    <property type="entry name" value="GroES-like"/>
    <property type="match status" value="1"/>
</dbReference>
<dbReference type="Gene3D" id="3.90.180.10">
    <property type="entry name" value="Medium-chain alcohol dehydrogenases, catalytic domain"/>
    <property type="match status" value="1"/>
</dbReference>
<keyword evidence="3 7" id="KW-0479">Metal-binding</keyword>
<keyword evidence="5" id="KW-0560">Oxidoreductase</keyword>
<dbReference type="CDD" id="cd05285">
    <property type="entry name" value="sorbitol_DH"/>
    <property type="match status" value="1"/>
</dbReference>
<dbReference type="STRING" id="946122.A0A0C2WXG3"/>
<keyword evidence="6" id="KW-0520">NAD</keyword>
<evidence type="ECO:0000256" key="4">
    <source>
        <dbReference type="ARBA" id="ARBA00022833"/>
    </source>
</evidence>
<dbReference type="HOGENOM" id="CLU_026673_11_5_1"/>